<dbReference type="PATRIC" id="fig|1232189.3.peg.602"/>
<sequence length="72" mass="8648">MDKYKIIIRYNGGNYSEFTTNEESKMQFINILEDKNKNLIELIKNRNGIDLYIYKNNICCVEVIDNENNMYK</sequence>
<gene>
    <name evidence="1" type="ORF">CFSAN001627_03640</name>
</gene>
<reference evidence="1 2" key="2">
    <citation type="submission" date="2013-03" db="EMBL/GenBank/DDBJ databases">
        <title>Diversity in Clostridium botulinum.</title>
        <authorList>
            <person name="Timme R.E."/>
            <person name="Allard M."/>
            <person name="Luo Y."/>
            <person name="Strain E."/>
            <person name="Gonzalez-Escalona N."/>
            <person name="Brown E."/>
        </authorList>
    </citation>
    <scope>NUCLEOTIDE SEQUENCE [LARGE SCALE GENOMIC DNA]</scope>
    <source>
        <strain evidence="1 2">CFSAN001627</strain>
    </source>
</reference>
<dbReference type="AlphaFoldDB" id="M1ZYX9"/>
<evidence type="ECO:0000313" key="2">
    <source>
        <dbReference type="Proteomes" id="UP000011944"/>
    </source>
</evidence>
<proteinExistence type="predicted"/>
<reference evidence="1 2" key="1">
    <citation type="submission" date="2012-10" db="EMBL/GenBank/DDBJ databases">
        <authorList>
            <person name="Strain E.A."/>
            <person name="Brown E."/>
            <person name="Allard M.W."/>
            <person name="Gonzalez-Escalona N."/>
            <person name="Timme R."/>
        </authorList>
    </citation>
    <scope>NUCLEOTIDE SEQUENCE [LARGE SCALE GENOMIC DNA]</scope>
    <source>
        <strain evidence="1 2">CFSAN001627</strain>
    </source>
</reference>
<name>M1ZYX9_CLOBO</name>
<protein>
    <submittedName>
        <fullName evidence="1">Uncharacterized protein</fullName>
    </submittedName>
</protein>
<accession>M1ZYX9</accession>
<organism evidence="1 2">
    <name type="scientific">Clostridium botulinum CFSAN001627</name>
    <dbReference type="NCBI Taxonomy" id="1232189"/>
    <lineage>
        <taxon>Bacteria</taxon>
        <taxon>Bacillati</taxon>
        <taxon>Bacillota</taxon>
        <taxon>Clostridia</taxon>
        <taxon>Eubacteriales</taxon>
        <taxon>Clostridiaceae</taxon>
        <taxon>Clostridium</taxon>
    </lineage>
</organism>
<dbReference type="Proteomes" id="UP000011944">
    <property type="component" value="Unassembled WGS sequence"/>
</dbReference>
<comment type="caution">
    <text evidence="1">The sequence shown here is derived from an EMBL/GenBank/DDBJ whole genome shotgun (WGS) entry which is preliminary data.</text>
</comment>
<evidence type="ECO:0000313" key="1">
    <source>
        <dbReference type="EMBL" id="EKN42979.1"/>
    </source>
</evidence>
<dbReference type="EMBL" id="AMXI01000197">
    <property type="protein sequence ID" value="EKN42979.1"/>
    <property type="molecule type" value="Genomic_DNA"/>
</dbReference>